<organism evidence="5 6">
    <name type="scientific">Vibrio gazogenes DSM 21264 = NBRC 103151</name>
    <dbReference type="NCBI Taxonomy" id="1123492"/>
    <lineage>
        <taxon>Bacteria</taxon>
        <taxon>Pseudomonadati</taxon>
        <taxon>Pseudomonadota</taxon>
        <taxon>Gammaproteobacteria</taxon>
        <taxon>Vibrionales</taxon>
        <taxon>Vibrionaceae</taxon>
        <taxon>Vibrio</taxon>
    </lineage>
</organism>
<dbReference type="PANTHER" id="PTHR30408:SF12">
    <property type="entry name" value="TYPE I RESTRICTION ENZYME MJAVIII SPECIFICITY SUBUNIT"/>
    <property type="match status" value="1"/>
</dbReference>
<accession>A0A1M5GRQ4</accession>
<dbReference type="Pfam" id="PF01420">
    <property type="entry name" value="Methylase_S"/>
    <property type="match status" value="1"/>
</dbReference>
<evidence type="ECO:0000256" key="3">
    <source>
        <dbReference type="ARBA" id="ARBA00023125"/>
    </source>
</evidence>
<dbReference type="Gene3D" id="3.90.220.20">
    <property type="entry name" value="DNA methylase specificity domains"/>
    <property type="match status" value="1"/>
</dbReference>
<dbReference type="PANTHER" id="PTHR30408">
    <property type="entry name" value="TYPE-1 RESTRICTION ENZYME ECOKI SPECIFICITY PROTEIN"/>
    <property type="match status" value="1"/>
</dbReference>
<keyword evidence="2" id="KW-0680">Restriction system</keyword>
<dbReference type="EMBL" id="FQUH01000026">
    <property type="protein sequence ID" value="SHG06416.1"/>
    <property type="molecule type" value="Genomic_DNA"/>
</dbReference>
<keyword evidence="6" id="KW-1185">Reference proteome</keyword>
<keyword evidence="3" id="KW-0238">DNA-binding</keyword>
<gene>
    <name evidence="5" type="ORF">SAMN02745781_03886</name>
</gene>
<evidence type="ECO:0000259" key="4">
    <source>
        <dbReference type="Pfam" id="PF01420"/>
    </source>
</evidence>
<dbReference type="AlphaFoldDB" id="A0A1M5GRQ4"/>
<dbReference type="GO" id="GO:0009307">
    <property type="term" value="P:DNA restriction-modification system"/>
    <property type="evidence" value="ECO:0007669"/>
    <property type="project" value="UniProtKB-KW"/>
</dbReference>
<comment type="similarity">
    <text evidence="1">Belongs to the type-I restriction system S methylase family.</text>
</comment>
<dbReference type="GO" id="GO:0003677">
    <property type="term" value="F:DNA binding"/>
    <property type="evidence" value="ECO:0007669"/>
    <property type="project" value="UniProtKB-KW"/>
</dbReference>
<proteinExistence type="inferred from homology"/>
<reference evidence="6" key="1">
    <citation type="submission" date="2016-11" db="EMBL/GenBank/DDBJ databases">
        <authorList>
            <person name="Varghese N."/>
            <person name="Submissions S."/>
        </authorList>
    </citation>
    <scope>NUCLEOTIDE SEQUENCE [LARGE SCALE GENOMIC DNA]</scope>
    <source>
        <strain evidence="6">DSM 21264</strain>
    </source>
</reference>
<protein>
    <submittedName>
        <fullName evidence="5">Type I restriction modification DNA specificity domain-containing protein</fullName>
    </submittedName>
</protein>
<sequence length="121" mass="13793">MKGAGETMSWRLDLPTITTNQTAVIRCNHSLVSPYYLQWYLNSSLGQHYFNGMSEGTNINKVTAKTLSVMPIDLPPLEQQHQIETIHKNWLAQKETHQRLIANGDIYFDQLCTQIQSGNQS</sequence>
<feature type="domain" description="Type I restriction modification DNA specificity" evidence="4">
    <location>
        <begin position="22"/>
        <end position="100"/>
    </location>
</feature>
<evidence type="ECO:0000256" key="1">
    <source>
        <dbReference type="ARBA" id="ARBA00010923"/>
    </source>
</evidence>
<evidence type="ECO:0000313" key="5">
    <source>
        <dbReference type="EMBL" id="SHG06416.1"/>
    </source>
</evidence>
<dbReference type="InterPro" id="IPR000055">
    <property type="entry name" value="Restrct_endonuc_typeI_TRD"/>
</dbReference>
<evidence type="ECO:0000256" key="2">
    <source>
        <dbReference type="ARBA" id="ARBA00022747"/>
    </source>
</evidence>
<dbReference type="InterPro" id="IPR052021">
    <property type="entry name" value="Type-I_RS_S_subunit"/>
</dbReference>
<evidence type="ECO:0000313" key="6">
    <source>
        <dbReference type="Proteomes" id="UP000184159"/>
    </source>
</evidence>
<dbReference type="InterPro" id="IPR044946">
    <property type="entry name" value="Restrct_endonuc_typeI_TRD_sf"/>
</dbReference>
<dbReference type="Proteomes" id="UP000184159">
    <property type="component" value="Unassembled WGS sequence"/>
</dbReference>
<name>A0A1M5GRQ4_VIBGA</name>
<dbReference type="SUPFAM" id="SSF116734">
    <property type="entry name" value="DNA methylase specificity domain"/>
    <property type="match status" value="1"/>
</dbReference>